<dbReference type="PANTHER" id="PTHR43425:SF2">
    <property type="entry name" value="OXYGEN-INSENSITIVE NADPH NITROREDUCTASE"/>
    <property type="match status" value="1"/>
</dbReference>
<gene>
    <name evidence="6" type="ORF">Thert_02582</name>
</gene>
<dbReference type="GO" id="GO:0016491">
    <property type="term" value="F:oxidoreductase activity"/>
    <property type="evidence" value="ECO:0007669"/>
    <property type="project" value="UniProtKB-KW"/>
</dbReference>
<keyword evidence="4" id="KW-0560">Oxidoreductase</keyword>
<keyword evidence="2" id="KW-0285">Flavoprotein</keyword>
<comment type="similarity">
    <text evidence="1">Belongs to the flavin oxidoreductase frp family.</text>
</comment>
<evidence type="ECO:0000313" key="6">
    <source>
        <dbReference type="EMBL" id="AST58438.1"/>
    </source>
</evidence>
<dbReference type="EMBL" id="CP016893">
    <property type="protein sequence ID" value="AST58438.1"/>
    <property type="molecule type" value="Genomic_DNA"/>
</dbReference>
<organism evidence="6 7">
    <name type="scientific">Thermoanaerobacterium thermosaccharolyticum</name>
    <name type="common">Clostridium thermosaccharolyticum</name>
    <dbReference type="NCBI Taxonomy" id="1517"/>
    <lineage>
        <taxon>Bacteria</taxon>
        <taxon>Bacillati</taxon>
        <taxon>Bacillota</taxon>
        <taxon>Clostridia</taxon>
        <taxon>Thermoanaerobacterales</taxon>
        <taxon>Thermoanaerobacteraceae</taxon>
        <taxon>Thermoanaerobacterium</taxon>
    </lineage>
</organism>
<evidence type="ECO:0000256" key="3">
    <source>
        <dbReference type="ARBA" id="ARBA00022643"/>
    </source>
</evidence>
<dbReference type="Gene3D" id="3.40.109.10">
    <property type="entry name" value="NADH Oxidase"/>
    <property type="match status" value="1"/>
</dbReference>
<dbReference type="InterPro" id="IPR029479">
    <property type="entry name" value="Nitroreductase"/>
</dbReference>
<sequence length="291" mass="33638">MDAIELLKNRRSCRNFSDIPIDDEVLDDILDVGLNAASGGNTQPCTIIKIRDKDKKSKLKDLLGQNFIEKCDIVLVFLLDFYKQKRWCELNSAPYGRNRSFLEFIISLEDVMCVAQSIECACTLKGIGSVYLGTPNLRYEEIKELLELPKLTIPILAMCLGNIKGKLNTRKKLHKEAVIFEEKYKKLSDDEIERYYGEKYQNSNTFINDKNSYLIDELCNIASTVNGKDFADKVRANIENNGYINPAQKLFGLHYNPIQMIGMNQWIWNFFKEQGFDFLDETFHINRLDVK</sequence>
<evidence type="ECO:0000259" key="5">
    <source>
        <dbReference type="Pfam" id="PF00881"/>
    </source>
</evidence>
<dbReference type="InterPro" id="IPR000415">
    <property type="entry name" value="Nitroreductase-like"/>
</dbReference>
<keyword evidence="3" id="KW-0288">FMN</keyword>
<proteinExistence type="inferred from homology"/>
<dbReference type="Pfam" id="PF00881">
    <property type="entry name" value="Nitroreductase"/>
    <property type="match status" value="1"/>
</dbReference>
<evidence type="ECO:0000256" key="4">
    <source>
        <dbReference type="ARBA" id="ARBA00023002"/>
    </source>
</evidence>
<evidence type="ECO:0000256" key="2">
    <source>
        <dbReference type="ARBA" id="ARBA00022630"/>
    </source>
</evidence>
<feature type="domain" description="Nitroreductase" evidence="5">
    <location>
        <begin position="7"/>
        <end position="161"/>
    </location>
</feature>
<reference evidence="6 7" key="1">
    <citation type="submission" date="2016-08" db="EMBL/GenBank/DDBJ databases">
        <title>A novel genetic cassette of butanologenic Thermoanaerobacterium thermosaccharolyticum that directly convert cellulose to butanol.</title>
        <authorList>
            <person name="Li T."/>
            <person name="He J."/>
        </authorList>
    </citation>
    <scope>NUCLEOTIDE SEQUENCE [LARGE SCALE GENOMIC DNA]</scope>
    <source>
        <strain evidence="6 7">TG57</strain>
    </source>
</reference>
<accession>A0A223I136</accession>
<dbReference type="InterPro" id="IPR016446">
    <property type="entry name" value="Flavin_OxRdtase_Frp"/>
</dbReference>
<dbReference type="AlphaFoldDB" id="A0A223I136"/>
<dbReference type="Proteomes" id="UP000214975">
    <property type="component" value="Chromosome"/>
</dbReference>
<dbReference type="PANTHER" id="PTHR43425">
    <property type="entry name" value="OXYGEN-INSENSITIVE NADPH NITROREDUCTASE"/>
    <property type="match status" value="1"/>
</dbReference>
<dbReference type="RefSeq" id="WP_094397736.1">
    <property type="nucleotide sequence ID" value="NZ_CP016893.1"/>
</dbReference>
<protein>
    <submittedName>
        <fullName evidence="6">Nitroreductase</fullName>
    </submittedName>
</protein>
<name>A0A223I136_THETR</name>
<evidence type="ECO:0000313" key="7">
    <source>
        <dbReference type="Proteomes" id="UP000214975"/>
    </source>
</evidence>
<dbReference type="SUPFAM" id="SSF55469">
    <property type="entry name" value="FMN-dependent nitroreductase-like"/>
    <property type="match status" value="1"/>
</dbReference>
<evidence type="ECO:0000256" key="1">
    <source>
        <dbReference type="ARBA" id="ARBA00008366"/>
    </source>
</evidence>